<dbReference type="GO" id="GO:0005524">
    <property type="term" value="F:ATP binding"/>
    <property type="evidence" value="ECO:0007669"/>
    <property type="project" value="UniProtKB-KW"/>
</dbReference>
<dbReference type="GO" id="GO:0005886">
    <property type="term" value="C:plasma membrane"/>
    <property type="evidence" value="ECO:0007669"/>
    <property type="project" value="UniProtKB-SubCell"/>
</dbReference>
<dbReference type="FunFam" id="3.40.50.300:FF:000016">
    <property type="entry name" value="Oligopeptide ABC transporter ATP-binding component"/>
    <property type="match status" value="1"/>
</dbReference>
<dbReference type="InterPro" id="IPR027417">
    <property type="entry name" value="P-loop_NTPase"/>
</dbReference>
<dbReference type="CDD" id="cd03257">
    <property type="entry name" value="ABC_NikE_OppD_transporters"/>
    <property type="match status" value="1"/>
</dbReference>
<keyword evidence="7" id="KW-0472">Membrane</keyword>
<dbReference type="NCBIfam" id="TIGR01727">
    <property type="entry name" value="oligo_HPY"/>
    <property type="match status" value="1"/>
</dbReference>
<keyword evidence="3" id="KW-0813">Transport</keyword>
<dbReference type="InterPro" id="IPR003439">
    <property type="entry name" value="ABC_transporter-like_ATP-bd"/>
</dbReference>
<evidence type="ECO:0000256" key="6">
    <source>
        <dbReference type="ARBA" id="ARBA00022840"/>
    </source>
</evidence>
<gene>
    <name evidence="9" type="ORF">CG010_025940</name>
</gene>
<dbReference type="Pfam" id="PF08352">
    <property type="entry name" value="oligo_HPY"/>
    <property type="match status" value="1"/>
</dbReference>
<comment type="similarity">
    <text evidence="2">Belongs to the ABC transporter superfamily.</text>
</comment>
<evidence type="ECO:0000256" key="1">
    <source>
        <dbReference type="ARBA" id="ARBA00004417"/>
    </source>
</evidence>
<dbReference type="PANTHER" id="PTHR43297:SF2">
    <property type="entry name" value="DIPEPTIDE TRANSPORT ATP-BINDING PROTEIN DPPD"/>
    <property type="match status" value="1"/>
</dbReference>
<geneLocation type="plasmid" evidence="10">
    <name>pat</name>
</geneLocation>
<dbReference type="InterPro" id="IPR003593">
    <property type="entry name" value="AAA+_ATPase"/>
</dbReference>
<dbReference type="EMBL" id="CP042276">
    <property type="protein sequence ID" value="QDY97607.1"/>
    <property type="molecule type" value="Genomic_DNA"/>
</dbReference>
<proteinExistence type="inferred from homology"/>
<dbReference type="SUPFAM" id="SSF52540">
    <property type="entry name" value="P-loop containing nucleoside triphosphate hydrolases"/>
    <property type="match status" value="1"/>
</dbReference>
<evidence type="ECO:0000256" key="5">
    <source>
        <dbReference type="ARBA" id="ARBA00022741"/>
    </source>
</evidence>
<dbReference type="RefSeq" id="WP_099086528.1">
    <property type="nucleotide sequence ID" value="NZ_CP042276.1"/>
</dbReference>
<dbReference type="InterPro" id="IPR013563">
    <property type="entry name" value="Oligopep_ABC_C"/>
</dbReference>
<dbReference type="AlphaFoldDB" id="A0AAP9J986"/>
<dbReference type="InterPro" id="IPR050388">
    <property type="entry name" value="ABC_Ni/Peptide_Import"/>
</dbReference>
<evidence type="ECO:0000256" key="4">
    <source>
        <dbReference type="ARBA" id="ARBA00022475"/>
    </source>
</evidence>
<evidence type="ECO:0000313" key="10">
    <source>
        <dbReference type="Proteomes" id="UP000222296"/>
    </source>
</evidence>
<dbReference type="PANTHER" id="PTHR43297">
    <property type="entry name" value="OLIGOPEPTIDE TRANSPORT ATP-BINDING PROTEIN APPD"/>
    <property type="match status" value="1"/>
</dbReference>
<dbReference type="Pfam" id="PF00005">
    <property type="entry name" value="ABC_tran"/>
    <property type="match status" value="1"/>
</dbReference>
<dbReference type="PROSITE" id="PS00211">
    <property type="entry name" value="ABC_TRANSPORTER_1"/>
    <property type="match status" value="1"/>
</dbReference>
<evidence type="ECO:0000256" key="7">
    <source>
        <dbReference type="ARBA" id="ARBA00023136"/>
    </source>
</evidence>
<dbReference type="SMART" id="SM00382">
    <property type="entry name" value="AAA"/>
    <property type="match status" value="1"/>
</dbReference>
<evidence type="ECO:0000256" key="2">
    <source>
        <dbReference type="ARBA" id="ARBA00005417"/>
    </source>
</evidence>
<keyword evidence="5" id="KW-0547">Nucleotide-binding</keyword>
<evidence type="ECO:0000259" key="8">
    <source>
        <dbReference type="PROSITE" id="PS50893"/>
    </source>
</evidence>
<dbReference type="InterPro" id="IPR017871">
    <property type="entry name" value="ABC_transporter-like_CS"/>
</dbReference>
<dbReference type="GO" id="GO:0055085">
    <property type="term" value="P:transmembrane transport"/>
    <property type="evidence" value="ECO:0007669"/>
    <property type="project" value="UniProtKB-ARBA"/>
</dbReference>
<keyword evidence="4" id="KW-1003">Cell membrane</keyword>
<dbReference type="Gene3D" id="3.40.50.300">
    <property type="entry name" value="P-loop containing nucleotide triphosphate hydrolases"/>
    <property type="match status" value="1"/>
</dbReference>
<feature type="domain" description="ABC transporter" evidence="8">
    <location>
        <begin position="4"/>
        <end position="254"/>
    </location>
</feature>
<dbReference type="GO" id="GO:0016887">
    <property type="term" value="F:ATP hydrolysis activity"/>
    <property type="evidence" value="ECO:0007669"/>
    <property type="project" value="InterPro"/>
</dbReference>
<accession>A0AAP9J986</accession>
<evidence type="ECO:0000256" key="3">
    <source>
        <dbReference type="ARBA" id="ARBA00022448"/>
    </source>
</evidence>
<keyword evidence="6 9" id="KW-0067">ATP-binding</keyword>
<organism evidence="9 10">
    <name type="scientific">Agrobacterium tumefaciens</name>
    <dbReference type="NCBI Taxonomy" id="358"/>
    <lineage>
        <taxon>Bacteria</taxon>
        <taxon>Pseudomonadati</taxon>
        <taxon>Pseudomonadota</taxon>
        <taxon>Alphaproteobacteria</taxon>
        <taxon>Hyphomicrobiales</taxon>
        <taxon>Rhizobiaceae</taxon>
        <taxon>Rhizobium/Agrobacterium group</taxon>
        <taxon>Agrobacterium</taxon>
        <taxon>Agrobacterium tumefaciens complex</taxon>
    </lineage>
</organism>
<dbReference type="GO" id="GO:0015833">
    <property type="term" value="P:peptide transport"/>
    <property type="evidence" value="ECO:0007669"/>
    <property type="project" value="InterPro"/>
</dbReference>
<dbReference type="PROSITE" id="PS50893">
    <property type="entry name" value="ABC_TRANSPORTER_2"/>
    <property type="match status" value="1"/>
</dbReference>
<dbReference type="Proteomes" id="UP000222296">
    <property type="component" value="Plasmid pAt"/>
</dbReference>
<name>A0AAP9J986_AGRTU</name>
<evidence type="ECO:0000313" key="9">
    <source>
        <dbReference type="EMBL" id="QDY97607.1"/>
    </source>
</evidence>
<comment type="subcellular location">
    <subcellularLocation>
        <location evidence="1">Cell inner membrane</location>
        <topology evidence="1">Peripheral membrane protein</topology>
    </subcellularLocation>
</comment>
<reference evidence="9 10" key="1">
    <citation type="journal article" date="2017" name="Genome Announc.">
        <title>Draft Genome Sequence of Agrobacterium tumefaciens Biovar 1 Strain 186, Isolated from Walnut.</title>
        <authorList>
            <person name="Poret-Peterson A.T."/>
            <person name="Bhatnagar S."/>
            <person name="McClean A.E."/>
            <person name="Kluepfel D.A."/>
        </authorList>
    </citation>
    <scope>NUCLEOTIDE SEQUENCE [LARGE SCALE GENOMIC DNA]</scope>
    <source>
        <strain evidence="9 10">186</strain>
    </source>
</reference>
<sequence length="322" mass="34276">MSLLDLKNLRISIPTERGVLNAVRGLDLAVDAGETVCLVGESGCGKSLTAMTVMGLGPKTARIEADRFGLLGQDMQGKSAGAWSRLRGRGLSMIFQDPMTSLNPTLTVGRQLTEGARIIEGLSRQAAERRAVELLERVGIARPAQRLGQYPHQFSGGQRQRLMIAMALMSQPKFLIADEPTTALDVTIQAQILALLAELQRDLSLGLLLITHDLGVVAAIADRVAVMYAGRIVEEGPVAAVYRAPAHPYTNGLMAAIPVPGRTPRGTPLPAIPGRVPDLVGTVSGCAFRDRCSHDLAVCASTFPPVRHGATRVECHLAEAAQ</sequence>
<protein>
    <submittedName>
        <fullName evidence="9">ABC transporter ATP-binding protein</fullName>
    </submittedName>
</protein>
<keyword evidence="9" id="KW-0614">Plasmid</keyword>